<feature type="compositionally biased region" description="Basic and acidic residues" evidence="1">
    <location>
        <begin position="57"/>
        <end position="73"/>
    </location>
</feature>
<dbReference type="EMBL" id="CP126980">
    <property type="protein sequence ID" value="WIM99314.1"/>
    <property type="molecule type" value="Genomic_DNA"/>
</dbReference>
<keyword evidence="3" id="KW-1185">Reference proteome</keyword>
<sequence length="436" mass="47031">MTDRTRVSHLLRRLTFGPTAAEVDAAVRAGHDATLRTLLTPAAPVPGPDLGPTGDKQAGDKQAGDKQAGDKQAGDMQAGDMQAGDKQEAKKQRRDQVTMATRWWLERLATGGAAEKLTFFWHGHWATSVRKVRSAPLMLGQLATFRRYGHGDTGPLVRAMLRDPALILWLDGQKNTRKAPNENLARELMELFTLGIGAYREDDVKAGARVLTGWQVDRAAGVARLAPKRHDGRPVTLLGHTGTLDVDGYADLLVRHPAHLPFLVRRLWIRYGAGTAPSAAATARIAAAGRDTTALLTALCTDPEFPATSGTLVKQPVEWLLGAVRQLGVPVPEQAVGVLRGLGQVPLRPPSVGGWPVDRAWLTTSATVVRLRAAQRLVAAAPAAVERVARGDRLEALANLLVVDRWSDRTAAVLRDVTDPKRLLALGLASPEYTVH</sequence>
<feature type="compositionally biased region" description="Basic and acidic residues" evidence="1">
    <location>
        <begin position="83"/>
        <end position="94"/>
    </location>
</feature>
<evidence type="ECO:0000313" key="3">
    <source>
        <dbReference type="Proteomes" id="UP001240150"/>
    </source>
</evidence>
<name>A0ABY8WSP5_9ACTN</name>
<gene>
    <name evidence="2" type="ORF">ACTOB_002964</name>
</gene>
<dbReference type="Proteomes" id="UP001240150">
    <property type="component" value="Chromosome"/>
</dbReference>
<dbReference type="Pfam" id="PF08811">
    <property type="entry name" value="DUF1800"/>
    <property type="match status" value="1"/>
</dbReference>
<reference evidence="2 3" key="1">
    <citation type="submission" date="2023-06" db="EMBL/GenBank/DDBJ databases">
        <authorList>
            <person name="Yushchuk O."/>
            <person name="Binda E."/>
            <person name="Ruckert-Reed C."/>
            <person name="Fedorenko V."/>
            <person name="Kalinowski J."/>
            <person name="Marinelli F."/>
        </authorList>
    </citation>
    <scope>NUCLEOTIDE SEQUENCE [LARGE SCALE GENOMIC DNA]</scope>
    <source>
        <strain evidence="2 3">NRRL 3884</strain>
    </source>
</reference>
<evidence type="ECO:0000313" key="2">
    <source>
        <dbReference type="EMBL" id="WIM99314.1"/>
    </source>
</evidence>
<dbReference type="RefSeq" id="WP_284920752.1">
    <property type="nucleotide sequence ID" value="NZ_CP126980.1"/>
</dbReference>
<proteinExistence type="predicted"/>
<evidence type="ECO:0000256" key="1">
    <source>
        <dbReference type="SAM" id="MobiDB-lite"/>
    </source>
</evidence>
<feature type="region of interest" description="Disordered" evidence="1">
    <location>
        <begin position="39"/>
        <end position="94"/>
    </location>
</feature>
<organism evidence="2 3">
    <name type="scientific">Actinoplanes oblitus</name>
    <dbReference type="NCBI Taxonomy" id="3040509"/>
    <lineage>
        <taxon>Bacteria</taxon>
        <taxon>Bacillati</taxon>
        <taxon>Actinomycetota</taxon>
        <taxon>Actinomycetes</taxon>
        <taxon>Micromonosporales</taxon>
        <taxon>Micromonosporaceae</taxon>
        <taxon>Actinoplanes</taxon>
    </lineage>
</organism>
<dbReference type="InterPro" id="IPR014917">
    <property type="entry name" value="DUF1800"/>
</dbReference>
<protein>
    <submittedName>
        <fullName evidence="2">DUF1800 domain-containing protein</fullName>
    </submittedName>
</protein>
<accession>A0ABY8WSP5</accession>